<name>A0A7G4AWY4_9CAUD</name>
<evidence type="ECO:0000313" key="2">
    <source>
        <dbReference type="Proteomes" id="UP000515857"/>
    </source>
</evidence>
<dbReference type="Proteomes" id="UP000515857">
    <property type="component" value="Segment"/>
</dbReference>
<evidence type="ECO:0000313" key="1">
    <source>
        <dbReference type="EMBL" id="QMP84524.1"/>
    </source>
</evidence>
<keyword evidence="2" id="KW-1185">Reference proteome</keyword>
<proteinExistence type="predicted"/>
<accession>A0A7G4AWY4</accession>
<organism evidence="1 2">
    <name type="scientific">Streptomyces phage Endor1</name>
    <dbReference type="NCBI Taxonomy" id="2740181"/>
    <lineage>
        <taxon>Viruses</taxon>
        <taxon>Duplodnaviria</taxon>
        <taxon>Heunggongvirae</taxon>
        <taxon>Uroviricota</taxon>
        <taxon>Caudoviricetes</taxon>
        <taxon>Arquatrovirinae</taxon>
        <taxon>Camvirus</taxon>
        <taxon>Camvirus endor1</taxon>
    </lineage>
</organism>
<gene>
    <name evidence="1" type="ORF">HUN43_00048</name>
</gene>
<dbReference type="EMBL" id="MT711978">
    <property type="protein sequence ID" value="QMP84524.1"/>
    <property type="molecule type" value="Genomic_DNA"/>
</dbReference>
<protein>
    <submittedName>
        <fullName evidence="1">Uncharacterized protein</fullName>
    </submittedName>
</protein>
<reference evidence="1 2" key="1">
    <citation type="submission" date="2020-07" db="EMBL/GenBank/DDBJ databases">
        <title>Streptomyces phage Genome sequencing and assembly.</title>
        <authorList>
            <person name="Sharma V."/>
            <person name="Hardy A."/>
            <person name="Frunzke J."/>
        </authorList>
    </citation>
    <scope>NUCLEOTIDE SEQUENCE [LARGE SCALE GENOMIC DNA]</scope>
</reference>
<sequence length="58" mass="6264">MSGGVLEHLAKVLESASEVEREALLALLERPKLVSQPVIKAPARPLPPARTAPVIEWV</sequence>